<feature type="transmembrane region" description="Helical" evidence="6">
    <location>
        <begin position="140"/>
        <end position="159"/>
    </location>
</feature>
<dbReference type="PANTHER" id="PTHR42718">
    <property type="entry name" value="MAJOR FACILITATOR SUPERFAMILY MULTIDRUG TRANSPORTER MFSC"/>
    <property type="match status" value="1"/>
</dbReference>
<feature type="transmembrane region" description="Helical" evidence="6">
    <location>
        <begin position="272"/>
        <end position="295"/>
    </location>
</feature>
<dbReference type="InterPro" id="IPR036259">
    <property type="entry name" value="MFS_trans_sf"/>
</dbReference>
<evidence type="ECO:0000313" key="8">
    <source>
        <dbReference type="EMBL" id="SDG39800.1"/>
    </source>
</evidence>
<feature type="transmembrane region" description="Helical" evidence="6">
    <location>
        <begin position="429"/>
        <end position="448"/>
    </location>
</feature>
<dbReference type="PANTHER" id="PTHR42718:SF9">
    <property type="entry name" value="MAJOR FACILITATOR SUPERFAMILY MULTIDRUG TRANSPORTER MFSC"/>
    <property type="match status" value="1"/>
</dbReference>
<evidence type="ECO:0000256" key="2">
    <source>
        <dbReference type="ARBA" id="ARBA00022448"/>
    </source>
</evidence>
<feature type="transmembrane region" description="Helical" evidence="6">
    <location>
        <begin position="233"/>
        <end position="252"/>
    </location>
</feature>
<keyword evidence="4 6" id="KW-1133">Transmembrane helix</keyword>
<name>A0A1G7TZ96_PSEOR</name>
<dbReference type="GO" id="GO:0005886">
    <property type="term" value="C:plasma membrane"/>
    <property type="evidence" value="ECO:0007669"/>
    <property type="project" value="UniProtKB-SubCell"/>
</dbReference>
<feature type="domain" description="Major facilitator superfamily (MFS) profile" evidence="7">
    <location>
        <begin position="17"/>
        <end position="452"/>
    </location>
</feature>
<feature type="transmembrane region" description="Helical" evidence="6">
    <location>
        <begin position="52"/>
        <end position="71"/>
    </location>
</feature>
<evidence type="ECO:0000256" key="3">
    <source>
        <dbReference type="ARBA" id="ARBA00022692"/>
    </source>
</evidence>
<organism evidence="8 9">
    <name type="scientific">Pseudonocardia oroxyli</name>
    <dbReference type="NCBI Taxonomy" id="366584"/>
    <lineage>
        <taxon>Bacteria</taxon>
        <taxon>Bacillati</taxon>
        <taxon>Actinomycetota</taxon>
        <taxon>Actinomycetes</taxon>
        <taxon>Pseudonocardiales</taxon>
        <taxon>Pseudonocardiaceae</taxon>
        <taxon>Pseudonocardia</taxon>
    </lineage>
</organism>
<feature type="transmembrane region" description="Helical" evidence="6">
    <location>
        <begin position="404"/>
        <end position="423"/>
    </location>
</feature>
<feature type="transmembrane region" description="Helical" evidence="6">
    <location>
        <begin position="171"/>
        <end position="191"/>
    </location>
</feature>
<evidence type="ECO:0000256" key="4">
    <source>
        <dbReference type="ARBA" id="ARBA00022989"/>
    </source>
</evidence>
<dbReference type="Pfam" id="PF07690">
    <property type="entry name" value="MFS_1"/>
    <property type="match status" value="1"/>
</dbReference>
<evidence type="ECO:0000259" key="7">
    <source>
        <dbReference type="PROSITE" id="PS50850"/>
    </source>
</evidence>
<dbReference type="Gene3D" id="1.20.1720.10">
    <property type="entry name" value="Multidrug resistance protein D"/>
    <property type="match status" value="1"/>
</dbReference>
<evidence type="ECO:0000256" key="6">
    <source>
        <dbReference type="SAM" id="Phobius"/>
    </source>
</evidence>
<dbReference type="Proteomes" id="UP000198967">
    <property type="component" value="Unassembled WGS sequence"/>
</dbReference>
<dbReference type="OrthoDB" id="4532109at2"/>
<dbReference type="PROSITE" id="PS50850">
    <property type="entry name" value="MFS"/>
    <property type="match status" value="1"/>
</dbReference>
<keyword evidence="5 6" id="KW-0472">Membrane</keyword>
<feature type="transmembrane region" description="Helical" evidence="6">
    <location>
        <begin position="108"/>
        <end position="128"/>
    </location>
</feature>
<dbReference type="CDD" id="cd17321">
    <property type="entry name" value="MFS_MMR_MDR_like"/>
    <property type="match status" value="1"/>
</dbReference>
<feature type="transmembrane region" description="Helical" evidence="6">
    <location>
        <begin position="203"/>
        <end position="227"/>
    </location>
</feature>
<dbReference type="STRING" id="366584.SAMN05216377_111165"/>
<sequence length="454" mass="45160">MTAVAPAPVSRAAALAVLTTTSLAAVLVFGSASALGVAVPDMAADLAGGASTATWVVLAFPLANAATILVFGKLSDSLGRRPLYLGGLVVFTLCAAVCAVARDDTVLIAARVLQGLCAAAAVSNTTAVISDVFPPPRLSLALSLNITAGGAATLLGPVVGGVLVDAYGWRSILWCAVPIGLLACGIGWWSLRHAHSPARSAGFRLDVPGAVLSVVAIVAVLLAGQSVAAGRTVLAAVVLAIGVVAGAVFVTVQRRVREPLLDLRILAGDRGFAYAASFCAGLAFGASGLLVVLYMQTVRGFSAGASGALVVPMGLALVVASPATGLLGRWVPARVLTTTGAALVGVAMLGLAGLFTGRPAVVALVVLLTVSGFGEGVFMASITRRVIEGVPADRRAIANGFRSVLHNGALALSTACVLAVVLGGGPDGYVVSAAALGVVGLLAALLSARRDRNG</sequence>
<accession>A0A1G7TZ96</accession>
<feature type="transmembrane region" description="Helical" evidence="6">
    <location>
        <begin position="83"/>
        <end position="102"/>
    </location>
</feature>
<dbReference type="RefSeq" id="WP_143030099.1">
    <property type="nucleotide sequence ID" value="NZ_FNBE01000011.1"/>
</dbReference>
<evidence type="ECO:0000256" key="1">
    <source>
        <dbReference type="ARBA" id="ARBA00004651"/>
    </source>
</evidence>
<dbReference type="Gene3D" id="1.20.1250.20">
    <property type="entry name" value="MFS general substrate transporter like domains"/>
    <property type="match status" value="1"/>
</dbReference>
<gene>
    <name evidence="8" type="ORF">SAMN05216377_111165</name>
</gene>
<comment type="subcellular location">
    <subcellularLocation>
        <location evidence="1">Cell membrane</location>
        <topology evidence="1">Multi-pass membrane protein</topology>
    </subcellularLocation>
</comment>
<evidence type="ECO:0000256" key="5">
    <source>
        <dbReference type="ARBA" id="ARBA00023136"/>
    </source>
</evidence>
<dbReference type="InterPro" id="IPR020846">
    <property type="entry name" value="MFS_dom"/>
</dbReference>
<keyword evidence="2" id="KW-0813">Transport</keyword>
<feature type="transmembrane region" description="Helical" evidence="6">
    <location>
        <begin position="301"/>
        <end position="323"/>
    </location>
</feature>
<dbReference type="AlphaFoldDB" id="A0A1G7TZ96"/>
<feature type="transmembrane region" description="Helical" evidence="6">
    <location>
        <begin position="335"/>
        <end position="355"/>
    </location>
</feature>
<keyword evidence="3 6" id="KW-0812">Transmembrane</keyword>
<protein>
    <submittedName>
        <fullName evidence="8">MFS transporter, DHA2 family, multidrug resistance protein</fullName>
    </submittedName>
</protein>
<dbReference type="SUPFAM" id="SSF103473">
    <property type="entry name" value="MFS general substrate transporter"/>
    <property type="match status" value="1"/>
</dbReference>
<dbReference type="InterPro" id="IPR011701">
    <property type="entry name" value="MFS"/>
</dbReference>
<feature type="transmembrane region" description="Helical" evidence="6">
    <location>
        <begin position="361"/>
        <end position="383"/>
    </location>
</feature>
<reference evidence="8 9" key="1">
    <citation type="submission" date="2016-10" db="EMBL/GenBank/DDBJ databases">
        <authorList>
            <person name="de Groot N.N."/>
        </authorList>
    </citation>
    <scope>NUCLEOTIDE SEQUENCE [LARGE SCALE GENOMIC DNA]</scope>
    <source>
        <strain evidence="8 9">CGMCC 4.3143</strain>
    </source>
</reference>
<proteinExistence type="predicted"/>
<evidence type="ECO:0000313" key="9">
    <source>
        <dbReference type="Proteomes" id="UP000198967"/>
    </source>
</evidence>
<dbReference type="GO" id="GO:0022857">
    <property type="term" value="F:transmembrane transporter activity"/>
    <property type="evidence" value="ECO:0007669"/>
    <property type="project" value="InterPro"/>
</dbReference>
<keyword evidence="9" id="KW-1185">Reference proteome</keyword>
<dbReference type="EMBL" id="FNBE01000011">
    <property type="protein sequence ID" value="SDG39800.1"/>
    <property type="molecule type" value="Genomic_DNA"/>
</dbReference>